<organism evidence="1 2">
    <name type="scientific">Heyndrickxia oleronia</name>
    <dbReference type="NCBI Taxonomy" id="38875"/>
    <lineage>
        <taxon>Bacteria</taxon>
        <taxon>Bacillati</taxon>
        <taxon>Bacillota</taxon>
        <taxon>Bacilli</taxon>
        <taxon>Bacillales</taxon>
        <taxon>Bacillaceae</taxon>
        <taxon>Heyndrickxia</taxon>
    </lineage>
</organism>
<evidence type="ECO:0000313" key="2">
    <source>
        <dbReference type="Proteomes" id="UP001159179"/>
    </source>
</evidence>
<dbReference type="Proteomes" id="UP001159179">
    <property type="component" value="Unassembled WGS sequence"/>
</dbReference>
<comment type="caution">
    <text evidence="1">The sequence shown here is derived from an EMBL/GenBank/DDBJ whole genome shotgun (WGS) entry which is preliminary data.</text>
</comment>
<dbReference type="AlphaFoldDB" id="A0AAW6SU92"/>
<name>A0AAW6SU92_9BACI</name>
<accession>A0AAW6SU92</accession>
<dbReference type="EMBL" id="JAROYP010000003">
    <property type="protein sequence ID" value="MDH5160853.1"/>
    <property type="molecule type" value="Genomic_DNA"/>
</dbReference>
<sequence>MGNYNSFPFLLLSSTKKQIGLLKGYCHLVCGIYMHYCRLLHLINGSAVLEGLALFLSGKRDLTEFNQLISIKLFSEIPTMIAKRTLKNRGITKQ</sequence>
<proteinExistence type="predicted"/>
<evidence type="ECO:0000313" key="1">
    <source>
        <dbReference type="EMBL" id="MDH5160853.1"/>
    </source>
</evidence>
<dbReference type="RefSeq" id="WP_278891306.1">
    <property type="nucleotide sequence ID" value="NZ_JALCJN010000010.1"/>
</dbReference>
<protein>
    <submittedName>
        <fullName evidence="1">Uncharacterized protein</fullName>
    </submittedName>
</protein>
<reference evidence="1" key="1">
    <citation type="submission" date="2023-03" db="EMBL/GenBank/DDBJ databases">
        <title>Bacterial isolates from washroom surfaces on a university campus.</title>
        <authorList>
            <person name="Holman D.B."/>
            <person name="Gzyl K.E."/>
            <person name="Taheri A.E."/>
        </authorList>
    </citation>
    <scope>NUCLEOTIDE SEQUENCE</scope>
    <source>
        <strain evidence="1">RD03</strain>
    </source>
</reference>
<gene>
    <name evidence="1" type="ORF">P5X88_07875</name>
</gene>